<feature type="transmembrane region" description="Helical" evidence="7">
    <location>
        <begin position="88"/>
        <end position="109"/>
    </location>
</feature>
<dbReference type="Pfam" id="PF00528">
    <property type="entry name" value="BPD_transp_1"/>
    <property type="match status" value="1"/>
</dbReference>
<evidence type="ECO:0000313" key="9">
    <source>
        <dbReference type="EMBL" id="GAA4743166.1"/>
    </source>
</evidence>
<sequence length="289" mass="31124">MSRPQSRLLQTARVAFLITWTLLIAFPLYWTITMALKPKSEWTGTTWFPSKLEWSNFAEVLIPGYGDDGLSFIETPIKDALGPLKDSLVISVGGTLLAVILGTAAAYAISRYRFGGSLLPFNILSVRMFPPIAAIIPLMVMFSTVQLVDSYVALILVYGGLTAPYAVWLTKSFIDDLPRELEEASMLDGNTRLGALTKVTLPLIAGSVATTALFVFIVIWSDFVIAFTLGGTNVEAVSVRIASLTSATQGQLYGPQAALGLIAALPAIVLGLSIQKYLARGLTFGAVKR</sequence>
<evidence type="ECO:0000256" key="6">
    <source>
        <dbReference type="ARBA" id="ARBA00023136"/>
    </source>
</evidence>
<comment type="subcellular location">
    <subcellularLocation>
        <location evidence="1 7">Cell membrane</location>
        <topology evidence="1 7">Multi-pass membrane protein</topology>
    </subcellularLocation>
</comment>
<evidence type="ECO:0000256" key="3">
    <source>
        <dbReference type="ARBA" id="ARBA00022475"/>
    </source>
</evidence>
<keyword evidence="6 7" id="KW-0472">Membrane</keyword>
<evidence type="ECO:0000256" key="4">
    <source>
        <dbReference type="ARBA" id="ARBA00022692"/>
    </source>
</evidence>
<keyword evidence="3" id="KW-1003">Cell membrane</keyword>
<name>A0ABP8Z0L8_9ACTN</name>
<evidence type="ECO:0000256" key="1">
    <source>
        <dbReference type="ARBA" id="ARBA00004651"/>
    </source>
</evidence>
<gene>
    <name evidence="9" type="ORF">GCM10023350_29840</name>
</gene>
<dbReference type="CDD" id="cd06261">
    <property type="entry name" value="TM_PBP2"/>
    <property type="match status" value="1"/>
</dbReference>
<dbReference type="InterPro" id="IPR000515">
    <property type="entry name" value="MetI-like"/>
</dbReference>
<proteinExistence type="inferred from homology"/>
<protein>
    <submittedName>
        <fullName evidence="9">Carbohydrate ABC transporter permease</fullName>
    </submittedName>
</protein>
<organism evidence="9 10">
    <name type="scientific">Nocardioides endophyticus</name>
    <dbReference type="NCBI Taxonomy" id="1353775"/>
    <lineage>
        <taxon>Bacteria</taxon>
        <taxon>Bacillati</taxon>
        <taxon>Actinomycetota</taxon>
        <taxon>Actinomycetes</taxon>
        <taxon>Propionibacteriales</taxon>
        <taxon>Nocardioidaceae</taxon>
        <taxon>Nocardioides</taxon>
    </lineage>
</organism>
<dbReference type="InterPro" id="IPR050901">
    <property type="entry name" value="BP-dep_ABC_trans_perm"/>
</dbReference>
<reference evidence="10" key="1">
    <citation type="journal article" date="2019" name="Int. J. Syst. Evol. Microbiol.">
        <title>The Global Catalogue of Microorganisms (GCM) 10K type strain sequencing project: providing services to taxonomists for standard genome sequencing and annotation.</title>
        <authorList>
            <consortium name="The Broad Institute Genomics Platform"/>
            <consortium name="The Broad Institute Genome Sequencing Center for Infectious Disease"/>
            <person name="Wu L."/>
            <person name="Ma J."/>
        </authorList>
    </citation>
    <scope>NUCLEOTIDE SEQUENCE [LARGE SCALE GENOMIC DNA]</scope>
    <source>
        <strain evidence="10">JCM 18532</strain>
    </source>
</reference>
<keyword evidence="4 7" id="KW-0812">Transmembrane</keyword>
<comment type="similarity">
    <text evidence="7">Belongs to the binding-protein-dependent transport system permease family.</text>
</comment>
<dbReference type="EMBL" id="BAABKN010000019">
    <property type="protein sequence ID" value="GAA4743166.1"/>
    <property type="molecule type" value="Genomic_DNA"/>
</dbReference>
<dbReference type="PROSITE" id="PS50928">
    <property type="entry name" value="ABC_TM1"/>
    <property type="match status" value="1"/>
</dbReference>
<evidence type="ECO:0000256" key="5">
    <source>
        <dbReference type="ARBA" id="ARBA00022989"/>
    </source>
</evidence>
<feature type="transmembrane region" description="Helical" evidence="7">
    <location>
        <begin position="12"/>
        <end position="32"/>
    </location>
</feature>
<feature type="transmembrane region" description="Helical" evidence="7">
    <location>
        <begin position="151"/>
        <end position="169"/>
    </location>
</feature>
<feature type="transmembrane region" description="Helical" evidence="7">
    <location>
        <begin position="257"/>
        <end position="279"/>
    </location>
</feature>
<keyword evidence="10" id="KW-1185">Reference proteome</keyword>
<evidence type="ECO:0000259" key="8">
    <source>
        <dbReference type="PROSITE" id="PS50928"/>
    </source>
</evidence>
<dbReference type="Gene3D" id="1.10.3720.10">
    <property type="entry name" value="MetI-like"/>
    <property type="match status" value="1"/>
</dbReference>
<dbReference type="PANTHER" id="PTHR32243:SF18">
    <property type="entry name" value="INNER MEMBRANE ABC TRANSPORTER PERMEASE PROTEIN YCJP"/>
    <property type="match status" value="1"/>
</dbReference>
<keyword evidence="2 7" id="KW-0813">Transport</keyword>
<dbReference type="InterPro" id="IPR035906">
    <property type="entry name" value="MetI-like_sf"/>
</dbReference>
<evidence type="ECO:0000313" key="10">
    <source>
        <dbReference type="Proteomes" id="UP001499882"/>
    </source>
</evidence>
<accession>A0ABP8Z0L8</accession>
<feature type="domain" description="ABC transmembrane type-1" evidence="8">
    <location>
        <begin position="84"/>
        <end position="274"/>
    </location>
</feature>
<feature type="transmembrane region" description="Helical" evidence="7">
    <location>
        <begin position="121"/>
        <end position="145"/>
    </location>
</feature>
<keyword evidence="5 7" id="KW-1133">Transmembrane helix</keyword>
<dbReference type="SUPFAM" id="SSF161098">
    <property type="entry name" value="MetI-like"/>
    <property type="match status" value="1"/>
</dbReference>
<dbReference type="Proteomes" id="UP001499882">
    <property type="component" value="Unassembled WGS sequence"/>
</dbReference>
<evidence type="ECO:0000256" key="7">
    <source>
        <dbReference type="RuleBase" id="RU363032"/>
    </source>
</evidence>
<evidence type="ECO:0000256" key="2">
    <source>
        <dbReference type="ARBA" id="ARBA00022448"/>
    </source>
</evidence>
<feature type="transmembrane region" description="Helical" evidence="7">
    <location>
        <begin position="199"/>
        <end position="220"/>
    </location>
</feature>
<comment type="caution">
    <text evidence="9">The sequence shown here is derived from an EMBL/GenBank/DDBJ whole genome shotgun (WGS) entry which is preliminary data.</text>
</comment>
<dbReference type="PANTHER" id="PTHR32243">
    <property type="entry name" value="MALTOSE TRANSPORT SYSTEM PERMEASE-RELATED"/>
    <property type="match status" value="1"/>
</dbReference>